<dbReference type="PANTHER" id="PTHR19306:SF6">
    <property type="entry name" value="STRUCTURAL MAINTENANCE OF CHROMOSOMES PROTEIN 6"/>
    <property type="match status" value="1"/>
</dbReference>
<evidence type="ECO:0000256" key="18">
    <source>
        <dbReference type="SAM" id="MobiDB-lite"/>
    </source>
</evidence>
<keyword evidence="7" id="KW-0698">rRNA processing</keyword>
<evidence type="ECO:0000256" key="7">
    <source>
        <dbReference type="ARBA" id="ARBA00022552"/>
    </source>
</evidence>
<dbReference type="PANTHER" id="PTHR19306">
    <property type="entry name" value="STRUCTURAL MAINTENANCE OF CHROMOSOMES 5,6 SMC5, SMC6"/>
    <property type="match status" value="1"/>
</dbReference>
<dbReference type="GO" id="GO:0030515">
    <property type="term" value="F:snoRNA binding"/>
    <property type="evidence" value="ECO:0007669"/>
    <property type="project" value="InterPro"/>
</dbReference>
<evidence type="ECO:0000256" key="9">
    <source>
        <dbReference type="ARBA" id="ARBA00022763"/>
    </source>
</evidence>
<dbReference type="AlphaFoldDB" id="A0A814IMJ9"/>
<dbReference type="GO" id="GO:1990904">
    <property type="term" value="C:ribonucleoprotein complex"/>
    <property type="evidence" value="ECO:0007669"/>
    <property type="project" value="UniProtKB-KW"/>
</dbReference>
<evidence type="ECO:0000256" key="8">
    <source>
        <dbReference type="ARBA" id="ARBA00022741"/>
    </source>
</evidence>
<keyword evidence="8" id="KW-0547">Nucleotide-binding</keyword>
<dbReference type="GO" id="GO:0005634">
    <property type="term" value="C:nucleus"/>
    <property type="evidence" value="ECO:0007669"/>
    <property type="project" value="UniProtKB-SubCell"/>
</dbReference>
<dbReference type="Pfam" id="PF13476">
    <property type="entry name" value="AAA_23"/>
    <property type="match status" value="1"/>
</dbReference>
<feature type="coiled-coil region" evidence="17">
    <location>
        <begin position="218"/>
        <end position="412"/>
    </location>
</feature>
<comment type="similarity">
    <text evidence="3">Belongs to the SMC family. SMC6 subfamily.</text>
</comment>
<keyword evidence="9" id="KW-0227">DNA damage</keyword>
<evidence type="ECO:0000256" key="17">
    <source>
        <dbReference type="SAM" id="Coils"/>
    </source>
</evidence>
<evidence type="ECO:0000256" key="6">
    <source>
        <dbReference type="ARBA" id="ARBA00022517"/>
    </source>
</evidence>
<keyword evidence="5" id="KW-0158">Chromosome</keyword>
<dbReference type="Proteomes" id="UP000663829">
    <property type="component" value="Unassembled WGS sequence"/>
</dbReference>
<feature type="domain" description="Rad50/SbcC-type AAA" evidence="19">
    <location>
        <begin position="56"/>
        <end position="263"/>
    </location>
</feature>
<reference evidence="20" key="1">
    <citation type="submission" date="2021-02" db="EMBL/GenBank/DDBJ databases">
        <authorList>
            <person name="Nowell W R."/>
        </authorList>
    </citation>
    <scope>NUCLEOTIDE SEQUENCE</scope>
</reference>
<dbReference type="InterPro" id="IPR036756">
    <property type="entry name" value="H/ACA_rnp_Nop10_sf"/>
</dbReference>
<evidence type="ECO:0000256" key="5">
    <source>
        <dbReference type="ARBA" id="ARBA00022454"/>
    </source>
</evidence>
<keyword evidence="10" id="KW-0067">ATP-binding</keyword>
<dbReference type="Proteomes" id="UP000681722">
    <property type="component" value="Unassembled WGS sequence"/>
</dbReference>
<dbReference type="GO" id="GO:0006364">
    <property type="term" value="P:rRNA processing"/>
    <property type="evidence" value="ECO:0007669"/>
    <property type="project" value="UniProtKB-KW"/>
</dbReference>
<gene>
    <name evidence="20" type="ORF">GPM918_LOCUS15031</name>
    <name evidence="21" type="ORF">SRO942_LOCUS15031</name>
</gene>
<feature type="region of interest" description="Disordered" evidence="18">
    <location>
        <begin position="1025"/>
        <end position="1044"/>
    </location>
</feature>
<keyword evidence="13" id="KW-0234">DNA repair</keyword>
<dbReference type="Pfam" id="PF04135">
    <property type="entry name" value="Nop10p"/>
    <property type="match status" value="1"/>
</dbReference>
<dbReference type="GO" id="GO:0001522">
    <property type="term" value="P:pseudouridine synthesis"/>
    <property type="evidence" value="ECO:0007669"/>
    <property type="project" value="InterPro"/>
</dbReference>
<feature type="coiled-coil region" evidence="17">
    <location>
        <begin position="630"/>
        <end position="826"/>
    </location>
</feature>
<dbReference type="InterPro" id="IPR038729">
    <property type="entry name" value="Rad50/SbcC_AAA"/>
</dbReference>
<keyword evidence="15" id="KW-0687">Ribonucleoprotein</keyword>
<evidence type="ECO:0000256" key="11">
    <source>
        <dbReference type="ARBA" id="ARBA00023054"/>
    </source>
</evidence>
<organism evidence="20 22">
    <name type="scientific">Didymodactylos carnosus</name>
    <dbReference type="NCBI Taxonomy" id="1234261"/>
    <lineage>
        <taxon>Eukaryota</taxon>
        <taxon>Metazoa</taxon>
        <taxon>Spiralia</taxon>
        <taxon>Gnathifera</taxon>
        <taxon>Rotifera</taxon>
        <taxon>Eurotatoria</taxon>
        <taxon>Bdelloidea</taxon>
        <taxon>Philodinida</taxon>
        <taxon>Philodinidae</taxon>
        <taxon>Didymodactylos</taxon>
    </lineage>
</organism>
<keyword evidence="22" id="KW-1185">Reference proteome</keyword>
<evidence type="ECO:0000256" key="13">
    <source>
        <dbReference type="ARBA" id="ARBA00023204"/>
    </source>
</evidence>
<evidence type="ECO:0000256" key="2">
    <source>
        <dbReference type="ARBA" id="ARBA00004286"/>
    </source>
</evidence>
<keyword evidence="6" id="KW-0690">Ribosome biogenesis</keyword>
<dbReference type="Gene3D" id="2.20.28.40">
    <property type="entry name" value="H/ACA ribonucleoprotein complex, subunit Nop10"/>
    <property type="match status" value="1"/>
</dbReference>
<dbReference type="GO" id="GO:0003697">
    <property type="term" value="F:single-stranded DNA binding"/>
    <property type="evidence" value="ECO:0007669"/>
    <property type="project" value="TreeGrafter"/>
</dbReference>
<dbReference type="Gene3D" id="1.10.287.1490">
    <property type="match status" value="1"/>
</dbReference>
<dbReference type="InterPro" id="IPR027417">
    <property type="entry name" value="P-loop_NTPase"/>
</dbReference>
<evidence type="ECO:0000256" key="1">
    <source>
        <dbReference type="ARBA" id="ARBA00004123"/>
    </source>
</evidence>
<evidence type="ECO:0000256" key="16">
    <source>
        <dbReference type="ARBA" id="ARBA00030185"/>
    </source>
</evidence>
<evidence type="ECO:0000313" key="20">
    <source>
        <dbReference type="EMBL" id="CAF1025981.1"/>
    </source>
</evidence>
<comment type="caution">
    <text evidence="20">The sequence shown here is derived from an EMBL/GenBank/DDBJ whole genome shotgun (WGS) entry which is preliminary data.</text>
</comment>
<evidence type="ECO:0000256" key="15">
    <source>
        <dbReference type="ARBA" id="ARBA00023274"/>
    </source>
</evidence>
<dbReference type="GO" id="GO:0035861">
    <property type="term" value="C:site of double-strand break"/>
    <property type="evidence" value="ECO:0007669"/>
    <property type="project" value="TreeGrafter"/>
</dbReference>
<dbReference type="InterPro" id="IPR007264">
    <property type="entry name" value="H/ACA_rnp_Nop10"/>
</dbReference>
<dbReference type="EMBL" id="CAJNOQ010003708">
    <property type="protein sequence ID" value="CAF1025981.1"/>
    <property type="molecule type" value="Genomic_DNA"/>
</dbReference>
<proteinExistence type="inferred from homology"/>
<dbReference type="SUPFAM" id="SSF52540">
    <property type="entry name" value="P-loop containing nucleoside triphosphate hydrolases"/>
    <property type="match status" value="2"/>
</dbReference>
<dbReference type="Gene3D" id="3.40.50.300">
    <property type="entry name" value="P-loop containing nucleotide triphosphate hydrolases"/>
    <property type="match status" value="2"/>
</dbReference>
<dbReference type="GO" id="GO:0005524">
    <property type="term" value="F:ATP binding"/>
    <property type="evidence" value="ECO:0007669"/>
    <property type="project" value="UniProtKB-KW"/>
</dbReference>
<dbReference type="EMBL" id="CAJOBC010003708">
    <property type="protein sequence ID" value="CAF3797133.1"/>
    <property type="molecule type" value="Genomic_DNA"/>
</dbReference>
<evidence type="ECO:0000313" key="22">
    <source>
        <dbReference type="Proteomes" id="UP000663829"/>
    </source>
</evidence>
<feature type="region of interest" description="Disordered" evidence="18">
    <location>
        <begin position="1"/>
        <end position="46"/>
    </location>
</feature>
<evidence type="ECO:0000256" key="12">
    <source>
        <dbReference type="ARBA" id="ARBA00023172"/>
    </source>
</evidence>
<comment type="similarity">
    <text evidence="4">Belongs to the NOP10 family.</text>
</comment>
<dbReference type="OrthoDB" id="10072614at2759"/>
<evidence type="ECO:0000259" key="19">
    <source>
        <dbReference type="Pfam" id="PF13476"/>
    </source>
</evidence>
<name>A0A814IMJ9_9BILA</name>
<evidence type="ECO:0000256" key="4">
    <source>
        <dbReference type="ARBA" id="ARBA00009462"/>
    </source>
</evidence>
<protein>
    <recommendedName>
        <fullName evidence="16">Nucleolar protein 10</fullName>
    </recommendedName>
</protein>
<feature type="compositionally biased region" description="Polar residues" evidence="18">
    <location>
        <begin position="1"/>
        <end position="14"/>
    </location>
</feature>
<evidence type="ECO:0000313" key="21">
    <source>
        <dbReference type="EMBL" id="CAF3797133.1"/>
    </source>
</evidence>
<keyword evidence="14" id="KW-0539">Nucleus</keyword>
<accession>A0A814IMJ9</accession>
<evidence type="ECO:0000256" key="3">
    <source>
        <dbReference type="ARBA" id="ARBA00006793"/>
    </source>
</evidence>
<evidence type="ECO:0000256" key="14">
    <source>
        <dbReference type="ARBA" id="ARBA00023242"/>
    </source>
</evidence>
<sequence>MPKRGSTTPSTPGQHSPAKRKRPVDENVNTTQQPLQQRHQQPKEEEYHKNAGTIMRISVKNFMCHTFLEFDFNENLNMVIGNNGSGKSAIMNAITLTLGGRATSTSRCTNVSRFIQHGKSQSEIAVLLCNEGLEAIDIERYGKSILITRKINIKGQSHYTIKNGGGKTVSELKDTIDQIIAHFNIQVDNPMCMLNQDVAKNFLNTKSDKDKYNFFLKATQLQKMEEDLEENQVEIRQAKKVLNEHIKTVNEMKSKSDELEAQLKFAKSVREAEANVNNLKGQLEWADQLEKANEDGAAQLDVIDKFKEKRDSFKNALANEKTKRDELQHNANEISNSTIEQKRIHDDIEKKVKVFEKQTRSIEAEIKRYENDLQMQNVLKKNIQKKIEESRNQSANNDYEKIRKRIEELDTYISEQRAILSMKENERQNFVQLIDDERQQLNIDNQGVRTAENYCQKRQYQIQNLRLAKNNSKSIYGPYTVNILKTIEKHANKFKEMPIGPVGTHLKVKDRKWSFAIEQCIYFQMTGYICSCREDERLLLEIFSSCIPANEMYQRPSVTVMAYQKSVYKQLKAKIEQCILLDTTAEGRKIMEHNCPQNCIAAFITDGTQVQGGQLFRIITCKLANPRFFVDDISGQISQAEDDLKLSQNKVNEAKIQVNETQARIQTHLSNTQNLDRTINDIKMKCAKSQKELNELRQRDTPRDSSIDDFESEIDEYDKKIEKIQEKIDEQKLKLNVNDDPEYKKLCNDLAVAKNKVQEKKMELEQCKKSLQECDSLKEHGQRTVDQLEQKLIDMQRLLDNVNYEIQQLKHNYDSKIQQAKQYIKDKPNSNIDSKVVKRNLDSLIKFIETNRSKTQNSDQVQEEYDQLQLQYDTFDFVVSKQRSLIKKLVGAANRRGSEYTALLERTAELTSQCFQSFLESRNYQGEAKFDHEEGTLQLKITPRGDEAHEDTRSLSGGERSFSTVCFMLALWEVVEMPLRCLDEFDVFMDHVTRRTAMKLVLDVAREKQKQYIFLTPQDLRYLKEDPSGKPTQSAHPAKFSPDDQYSRQRLLLKKRFGLLLTQTPLTKC</sequence>
<comment type="subcellular location">
    <subcellularLocation>
        <location evidence="2">Chromosome</location>
    </subcellularLocation>
    <subcellularLocation>
        <location evidence="1">Nucleus</location>
    </subcellularLocation>
</comment>
<dbReference type="GO" id="GO:0003684">
    <property type="term" value="F:damaged DNA binding"/>
    <property type="evidence" value="ECO:0007669"/>
    <property type="project" value="TreeGrafter"/>
</dbReference>
<dbReference type="GO" id="GO:0000724">
    <property type="term" value="P:double-strand break repair via homologous recombination"/>
    <property type="evidence" value="ECO:0007669"/>
    <property type="project" value="TreeGrafter"/>
</dbReference>
<dbReference type="GO" id="GO:0016887">
    <property type="term" value="F:ATP hydrolysis activity"/>
    <property type="evidence" value="ECO:0007669"/>
    <property type="project" value="InterPro"/>
</dbReference>
<evidence type="ECO:0000256" key="10">
    <source>
        <dbReference type="ARBA" id="ARBA00022840"/>
    </source>
</evidence>
<dbReference type="SUPFAM" id="SSF144210">
    <property type="entry name" value="Nop10-like SnoRNP"/>
    <property type="match status" value="1"/>
</dbReference>
<keyword evidence="11 17" id="KW-0175">Coiled coil</keyword>
<keyword evidence="12" id="KW-0233">DNA recombination</keyword>
<dbReference type="GO" id="GO:0030915">
    <property type="term" value="C:Smc5-Smc6 complex"/>
    <property type="evidence" value="ECO:0007669"/>
    <property type="project" value="TreeGrafter"/>
</dbReference>